<name>A0ABR7L3H1_9PSEU</name>
<keyword evidence="1" id="KW-0472">Membrane</keyword>
<feature type="transmembrane region" description="Helical" evidence="1">
    <location>
        <begin position="37"/>
        <end position="57"/>
    </location>
</feature>
<protein>
    <submittedName>
        <fullName evidence="2">Uncharacterized protein</fullName>
    </submittedName>
</protein>
<proteinExistence type="predicted"/>
<keyword evidence="1" id="KW-0812">Transmembrane</keyword>
<comment type="caution">
    <text evidence="2">The sequence shown here is derived from an EMBL/GenBank/DDBJ whole genome shotgun (WGS) entry which is preliminary data.</text>
</comment>
<organism evidence="2 3">
    <name type="scientific">Actinokineospora xionganensis</name>
    <dbReference type="NCBI Taxonomy" id="2684470"/>
    <lineage>
        <taxon>Bacteria</taxon>
        <taxon>Bacillati</taxon>
        <taxon>Actinomycetota</taxon>
        <taxon>Actinomycetes</taxon>
        <taxon>Pseudonocardiales</taxon>
        <taxon>Pseudonocardiaceae</taxon>
        <taxon>Actinokineospora</taxon>
    </lineage>
</organism>
<evidence type="ECO:0000313" key="3">
    <source>
        <dbReference type="Proteomes" id="UP000734823"/>
    </source>
</evidence>
<dbReference type="Proteomes" id="UP000734823">
    <property type="component" value="Unassembled WGS sequence"/>
</dbReference>
<gene>
    <name evidence="2" type="ORF">GPZ80_07290</name>
</gene>
<keyword evidence="1" id="KW-1133">Transmembrane helix</keyword>
<reference evidence="2 3" key="1">
    <citation type="submission" date="2020-06" db="EMBL/GenBank/DDBJ databases">
        <title>Actinokineospora xiongansis sp. nov., isolated from soil of Baiyangdian.</title>
        <authorList>
            <person name="Zhang X."/>
        </authorList>
    </citation>
    <scope>NUCLEOTIDE SEQUENCE [LARGE SCALE GENOMIC DNA]</scope>
    <source>
        <strain evidence="2 3">HBU206404</strain>
    </source>
</reference>
<keyword evidence="3" id="KW-1185">Reference proteome</keyword>
<feature type="transmembrane region" description="Helical" evidence="1">
    <location>
        <begin position="63"/>
        <end position="81"/>
    </location>
</feature>
<evidence type="ECO:0000313" key="2">
    <source>
        <dbReference type="EMBL" id="MBC6446974.1"/>
    </source>
</evidence>
<feature type="transmembrane region" description="Helical" evidence="1">
    <location>
        <begin position="6"/>
        <end position="25"/>
    </location>
</feature>
<dbReference type="EMBL" id="JABVED010000003">
    <property type="protein sequence ID" value="MBC6446974.1"/>
    <property type="molecule type" value="Genomic_DNA"/>
</dbReference>
<evidence type="ECO:0000256" key="1">
    <source>
        <dbReference type="SAM" id="Phobius"/>
    </source>
</evidence>
<dbReference type="RefSeq" id="WP_187219361.1">
    <property type="nucleotide sequence ID" value="NZ_JABVED010000003.1"/>
</dbReference>
<sequence>METWRVLATALLGAGGIVLSLVTMAKVRERTGSAGSVAIAGAICVTVLALLCVLTLTVLAPPVAWGVVIVVGIAGSAMLLVG</sequence>
<accession>A0ABR7L3H1</accession>